<feature type="transmembrane region" description="Helical" evidence="1">
    <location>
        <begin position="23"/>
        <end position="46"/>
    </location>
</feature>
<dbReference type="OrthoDB" id="10556979at2759"/>
<comment type="caution">
    <text evidence="2">The sequence shown here is derived from an EMBL/GenBank/DDBJ whole genome shotgun (WGS) entry which is preliminary data.</text>
</comment>
<keyword evidence="1" id="KW-0472">Membrane</keyword>
<keyword evidence="1" id="KW-0812">Transmembrane</keyword>
<dbReference type="EMBL" id="JOJR01000159">
    <property type="protein sequence ID" value="RCN43377.1"/>
    <property type="molecule type" value="Genomic_DNA"/>
</dbReference>
<keyword evidence="1" id="KW-1133">Transmembrane helix</keyword>
<organism evidence="2 3">
    <name type="scientific">Ancylostoma caninum</name>
    <name type="common">Dog hookworm</name>
    <dbReference type="NCBI Taxonomy" id="29170"/>
    <lineage>
        <taxon>Eukaryota</taxon>
        <taxon>Metazoa</taxon>
        <taxon>Ecdysozoa</taxon>
        <taxon>Nematoda</taxon>
        <taxon>Chromadorea</taxon>
        <taxon>Rhabditida</taxon>
        <taxon>Rhabditina</taxon>
        <taxon>Rhabditomorpha</taxon>
        <taxon>Strongyloidea</taxon>
        <taxon>Ancylostomatidae</taxon>
        <taxon>Ancylostomatinae</taxon>
        <taxon>Ancylostoma</taxon>
    </lineage>
</organism>
<sequence length="176" mass="20600">MFEHMRCVQLLQYLLDKSLCRQLGLPVSFVLIAVFFDMMWTADIIILRIRAKKSEFSKRTYRLHINVVVAITLYCLILFLQLGLPVAIFVIVVFFDVMWIMSIACFSPYFELLLFVPICLFSMSTCLMYLAVIRTFRLAVIQMAKRIFNIRKHYAPSNTCSGQDILRRTQIPSHSR</sequence>
<dbReference type="Proteomes" id="UP000252519">
    <property type="component" value="Unassembled WGS sequence"/>
</dbReference>
<feature type="transmembrane region" description="Helical" evidence="1">
    <location>
        <begin position="112"/>
        <end position="136"/>
    </location>
</feature>
<protein>
    <recommendedName>
        <fullName evidence="4">G-protein coupled receptors family 1 profile domain-containing protein</fullName>
    </recommendedName>
</protein>
<accession>A0A368GKG6</accession>
<evidence type="ECO:0008006" key="4">
    <source>
        <dbReference type="Google" id="ProtNLM"/>
    </source>
</evidence>
<name>A0A368GKG6_ANCCA</name>
<reference evidence="2 3" key="1">
    <citation type="submission" date="2014-10" db="EMBL/GenBank/DDBJ databases">
        <title>Draft genome of the hookworm Ancylostoma caninum.</title>
        <authorList>
            <person name="Mitreva M."/>
        </authorList>
    </citation>
    <scope>NUCLEOTIDE SEQUENCE [LARGE SCALE GENOMIC DNA]</scope>
    <source>
        <strain evidence="2 3">Baltimore</strain>
    </source>
</reference>
<feature type="transmembrane region" description="Helical" evidence="1">
    <location>
        <begin position="67"/>
        <end position="100"/>
    </location>
</feature>
<evidence type="ECO:0000313" key="2">
    <source>
        <dbReference type="EMBL" id="RCN43377.1"/>
    </source>
</evidence>
<dbReference type="AlphaFoldDB" id="A0A368GKG6"/>
<gene>
    <name evidence="2" type="ORF">ANCCAN_10641</name>
</gene>
<proteinExistence type="predicted"/>
<evidence type="ECO:0000313" key="3">
    <source>
        <dbReference type="Proteomes" id="UP000252519"/>
    </source>
</evidence>
<evidence type="ECO:0000256" key="1">
    <source>
        <dbReference type="SAM" id="Phobius"/>
    </source>
</evidence>
<keyword evidence="3" id="KW-1185">Reference proteome</keyword>